<evidence type="ECO:0000259" key="4">
    <source>
        <dbReference type="SMART" id="SM00829"/>
    </source>
</evidence>
<dbReference type="SMART" id="SM00829">
    <property type="entry name" value="PKS_ER"/>
    <property type="match status" value="1"/>
</dbReference>
<dbReference type="NCBIfam" id="TIGR02824">
    <property type="entry name" value="quinone_pig3"/>
    <property type="match status" value="1"/>
</dbReference>
<dbReference type="InterPro" id="IPR020843">
    <property type="entry name" value="ER"/>
</dbReference>
<evidence type="ECO:0000313" key="5">
    <source>
        <dbReference type="EMBL" id="GAA2390267.1"/>
    </source>
</evidence>
<proteinExistence type="predicted"/>
<dbReference type="Pfam" id="PF00107">
    <property type="entry name" value="ADH_zinc_N"/>
    <property type="match status" value="1"/>
</dbReference>
<dbReference type="Pfam" id="PF08240">
    <property type="entry name" value="ADH_N"/>
    <property type="match status" value="1"/>
</dbReference>
<comment type="caution">
    <text evidence="5">The sequence shown here is derived from an EMBL/GenBank/DDBJ whole genome shotgun (WGS) entry which is preliminary data.</text>
</comment>
<dbReference type="Proteomes" id="UP001501170">
    <property type="component" value="Unassembled WGS sequence"/>
</dbReference>
<keyword evidence="1" id="KW-0521">NADP</keyword>
<dbReference type="Gene3D" id="3.40.50.720">
    <property type="entry name" value="NAD(P)-binding Rossmann-like Domain"/>
    <property type="match status" value="1"/>
</dbReference>
<dbReference type="PANTHER" id="PTHR48106">
    <property type="entry name" value="QUINONE OXIDOREDUCTASE PIG3-RELATED"/>
    <property type="match status" value="1"/>
</dbReference>
<dbReference type="InterPro" id="IPR013154">
    <property type="entry name" value="ADH-like_N"/>
</dbReference>
<dbReference type="PANTHER" id="PTHR48106:SF8">
    <property type="entry name" value="OS02G0805600 PROTEIN"/>
    <property type="match status" value="1"/>
</dbReference>
<evidence type="ECO:0000256" key="1">
    <source>
        <dbReference type="ARBA" id="ARBA00022857"/>
    </source>
</evidence>
<dbReference type="RefSeq" id="WP_346077420.1">
    <property type="nucleotide sequence ID" value="NZ_BAAARB010000022.1"/>
</dbReference>
<evidence type="ECO:0000313" key="6">
    <source>
        <dbReference type="Proteomes" id="UP001501170"/>
    </source>
</evidence>
<feature type="region of interest" description="Disordered" evidence="3">
    <location>
        <begin position="1"/>
        <end position="22"/>
    </location>
</feature>
<dbReference type="CDD" id="cd05276">
    <property type="entry name" value="p53_inducible_oxidoreductase"/>
    <property type="match status" value="1"/>
</dbReference>
<accession>A0ABP5UZT6</accession>
<keyword evidence="2" id="KW-0560">Oxidoreductase</keyword>
<protein>
    <submittedName>
        <fullName evidence="5">NAD(P)H-quinone oxidoreductase</fullName>
    </submittedName>
</protein>
<dbReference type="SUPFAM" id="SSF51735">
    <property type="entry name" value="NAD(P)-binding Rossmann-fold domains"/>
    <property type="match status" value="1"/>
</dbReference>
<keyword evidence="6" id="KW-1185">Reference proteome</keyword>
<organism evidence="5 6">
    <name type="scientific">Gordonia cholesterolivorans</name>
    <dbReference type="NCBI Taxonomy" id="559625"/>
    <lineage>
        <taxon>Bacteria</taxon>
        <taxon>Bacillati</taxon>
        <taxon>Actinomycetota</taxon>
        <taxon>Actinomycetes</taxon>
        <taxon>Mycobacteriales</taxon>
        <taxon>Gordoniaceae</taxon>
        <taxon>Gordonia</taxon>
    </lineage>
</organism>
<evidence type="ECO:0000256" key="3">
    <source>
        <dbReference type="SAM" id="MobiDB-lite"/>
    </source>
</evidence>
<sequence>MRAIPGTASATLTDVPDPEPQPGEVVIDVAAAGVNRADLLQRAGHYPPPPGASDIFGLEVSGVVSALGTGVTGWRVGDEVCALLAGGGYAERVAVPAVQVMPIPRGVDLISAASLPEVACTVMSNVVMTGRLAPGELFLVHGGTSGIGTHAIQLASALGARVATTARNEKKLARAAELGADILIDYTVDDFVERLKIEGGADVILDIIGAKYLARNVSALATNGRLVIIGMQGGAKAELNIGQLMAKRASVSGTTLRPRPASGGPDSKAAVVTETVARTWPLIESGDIRPVIDSTFPLAEVDAAHARLESGDAVGKVLLTIA</sequence>
<dbReference type="InterPro" id="IPR011032">
    <property type="entry name" value="GroES-like_sf"/>
</dbReference>
<dbReference type="InterPro" id="IPR014189">
    <property type="entry name" value="Quinone_OxRdtase_PIG3"/>
</dbReference>
<evidence type="ECO:0000256" key="2">
    <source>
        <dbReference type="ARBA" id="ARBA00023002"/>
    </source>
</evidence>
<feature type="domain" description="Enoyl reductase (ER)" evidence="4">
    <location>
        <begin position="6"/>
        <end position="319"/>
    </location>
</feature>
<name>A0ABP5UZT6_9ACTN</name>
<dbReference type="InterPro" id="IPR036291">
    <property type="entry name" value="NAD(P)-bd_dom_sf"/>
</dbReference>
<dbReference type="SUPFAM" id="SSF50129">
    <property type="entry name" value="GroES-like"/>
    <property type="match status" value="1"/>
</dbReference>
<dbReference type="EMBL" id="BAAARB010000022">
    <property type="protein sequence ID" value="GAA2390267.1"/>
    <property type="molecule type" value="Genomic_DNA"/>
</dbReference>
<gene>
    <name evidence="5" type="ORF">GCM10009855_32920</name>
</gene>
<dbReference type="InterPro" id="IPR013149">
    <property type="entry name" value="ADH-like_C"/>
</dbReference>
<dbReference type="Gene3D" id="3.90.180.10">
    <property type="entry name" value="Medium-chain alcohol dehydrogenases, catalytic domain"/>
    <property type="match status" value="1"/>
</dbReference>
<reference evidence="6" key="1">
    <citation type="journal article" date="2019" name="Int. J. Syst. Evol. Microbiol.">
        <title>The Global Catalogue of Microorganisms (GCM) 10K type strain sequencing project: providing services to taxonomists for standard genome sequencing and annotation.</title>
        <authorList>
            <consortium name="The Broad Institute Genomics Platform"/>
            <consortium name="The Broad Institute Genome Sequencing Center for Infectious Disease"/>
            <person name="Wu L."/>
            <person name="Ma J."/>
        </authorList>
    </citation>
    <scope>NUCLEOTIDE SEQUENCE [LARGE SCALE GENOMIC DNA]</scope>
    <source>
        <strain evidence="6">JCM 16227</strain>
    </source>
</reference>